<sequence>MQSLVRLVQRWWEGLMLVMDPPSCPALRSAQADLQHHERLPNLNLFR</sequence>
<gene>
    <name evidence="1" type="ORF">GSMUA_113100.1</name>
</gene>
<protein>
    <submittedName>
        <fullName evidence="1">(wild Malaysian banana) hypothetical protein</fullName>
    </submittedName>
</protein>
<name>A0A8D7A5G6_MUSAM</name>
<evidence type="ECO:0000313" key="1">
    <source>
        <dbReference type="EMBL" id="CAG1841515.1"/>
    </source>
</evidence>
<dbReference type="EMBL" id="HG996469">
    <property type="protein sequence ID" value="CAG1841515.1"/>
    <property type="molecule type" value="Genomic_DNA"/>
</dbReference>
<organism evidence="1">
    <name type="scientific">Musa acuminata subsp. malaccensis</name>
    <name type="common">Wild banana</name>
    <name type="synonym">Musa malaccensis</name>
    <dbReference type="NCBI Taxonomy" id="214687"/>
    <lineage>
        <taxon>Eukaryota</taxon>
        <taxon>Viridiplantae</taxon>
        <taxon>Streptophyta</taxon>
        <taxon>Embryophyta</taxon>
        <taxon>Tracheophyta</taxon>
        <taxon>Spermatophyta</taxon>
        <taxon>Magnoliopsida</taxon>
        <taxon>Liliopsida</taxon>
        <taxon>Zingiberales</taxon>
        <taxon>Musaceae</taxon>
        <taxon>Musa</taxon>
    </lineage>
</organism>
<reference evidence="1" key="1">
    <citation type="submission" date="2021-03" db="EMBL/GenBank/DDBJ databases">
        <authorList>
            <consortium name="Genoscope - CEA"/>
            <person name="William W."/>
        </authorList>
    </citation>
    <scope>NUCLEOTIDE SEQUENCE</scope>
    <source>
        <strain evidence="1">Doubled-haploid Pahang</strain>
    </source>
</reference>
<proteinExistence type="predicted"/>
<dbReference type="AlphaFoldDB" id="A0A8D7A5G6"/>
<accession>A0A8D7A5G6</accession>